<dbReference type="EMBL" id="CP017253">
    <property type="protein sequence ID" value="AOR22248.1"/>
    <property type="molecule type" value="Genomic_DNA"/>
</dbReference>
<dbReference type="Proteomes" id="UP000094652">
    <property type="component" value="Chromosome"/>
</dbReference>
<feature type="transmembrane region" description="Helical" evidence="1">
    <location>
        <begin position="7"/>
        <end position="35"/>
    </location>
</feature>
<dbReference type="AlphaFoldDB" id="A0A1D7XFW8"/>
<dbReference type="OrthoDB" id="9902458at2"/>
<organism evidence="2 3">
    <name type="scientific">Clostridium taeniosporum</name>
    <dbReference type="NCBI Taxonomy" id="394958"/>
    <lineage>
        <taxon>Bacteria</taxon>
        <taxon>Bacillati</taxon>
        <taxon>Bacillota</taxon>
        <taxon>Clostridia</taxon>
        <taxon>Eubacteriales</taxon>
        <taxon>Clostridiaceae</taxon>
        <taxon>Clostridium</taxon>
    </lineage>
</organism>
<keyword evidence="1" id="KW-0812">Transmembrane</keyword>
<sequence length="82" mass="9204">MQKYTDLIMGLVCGIVLTLLNSNLVHEILGSIFTLFDPTNLNTISIFLLSWSSRIITILSFLGVFITITYSILILKKVVKNN</sequence>
<evidence type="ECO:0000256" key="1">
    <source>
        <dbReference type="SAM" id="Phobius"/>
    </source>
</evidence>
<proteinExistence type="predicted"/>
<dbReference type="RefSeq" id="WP_069678414.1">
    <property type="nucleotide sequence ID" value="NZ_CP017253.2"/>
</dbReference>
<evidence type="ECO:0000313" key="3">
    <source>
        <dbReference type="Proteomes" id="UP000094652"/>
    </source>
</evidence>
<feature type="transmembrane region" description="Helical" evidence="1">
    <location>
        <begin position="55"/>
        <end position="75"/>
    </location>
</feature>
<keyword evidence="3" id="KW-1185">Reference proteome</keyword>
<evidence type="ECO:0000313" key="2">
    <source>
        <dbReference type="EMBL" id="AOR22248.1"/>
    </source>
</evidence>
<dbReference type="KEGG" id="ctae:BGI42_00190"/>
<reference evidence="3" key="1">
    <citation type="submission" date="2016-09" db="EMBL/GenBank/DDBJ databases">
        <title>Genomics of Clostridium taeniosporum, an organism which forms endospores with ribbon-like appendages.</title>
        <authorList>
            <person name="Walker J.R."/>
        </authorList>
    </citation>
    <scope>NUCLEOTIDE SEQUENCE [LARGE SCALE GENOMIC DNA]</scope>
    <source>
        <strain evidence="3">1/k</strain>
    </source>
</reference>
<evidence type="ECO:0008006" key="4">
    <source>
        <dbReference type="Google" id="ProtNLM"/>
    </source>
</evidence>
<keyword evidence="1" id="KW-0472">Membrane</keyword>
<gene>
    <name evidence="2" type="ORF">BGI42_00190</name>
</gene>
<keyword evidence="1" id="KW-1133">Transmembrane helix</keyword>
<name>A0A1D7XFW8_9CLOT</name>
<accession>A0A1D7XFW8</accession>
<protein>
    <recommendedName>
        <fullName evidence="4">DUF4321 domain-containing protein</fullName>
    </recommendedName>
</protein>